<evidence type="ECO:0000256" key="5">
    <source>
        <dbReference type="SAM" id="Phobius"/>
    </source>
</evidence>
<dbReference type="InterPro" id="IPR036909">
    <property type="entry name" value="Cyt_c-like_dom_sf"/>
</dbReference>
<feature type="domain" description="Cytochrome c" evidence="6">
    <location>
        <begin position="311"/>
        <end position="393"/>
    </location>
</feature>
<proteinExistence type="predicted"/>
<accession>A0A4T0V5T1</accession>
<feature type="transmembrane region" description="Helical" evidence="5">
    <location>
        <begin position="152"/>
        <end position="170"/>
    </location>
</feature>
<reference evidence="7 8" key="1">
    <citation type="submission" date="2019-04" db="EMBL/GenBank/DDBJ databases">
        <title>Crenobacter sp. nov.</title>
        <authorList>
            <person name="Shi S."/>
        </authorList>
    </citation>
    <scope>NUCLEOTIDE SEQUENCE [LARGE SCALE GENOMIC DNA]</scope>
    <source>
        <strain evidence="7 8">GY 70310</strain>
    </source>
</reference>
<evidence type="ECO:0000256" key="3">
    <source>
        <dbReference type="ARBA" id="ARBA00023004"/>
    </source>
</evidence>
<keyword evidence="5" id="KW-0812">Transmembrane</keyword>
<keyword evidence="8" id="KW-1185">Reference proteome</keyword>
<feature type="transmembrane region" description="Helical" evidence="5">
    <location>
        <begin position="123"/>
        <end position="145"/>
    </location>
</feature>
<evidence type="ECO:0000259" key="6">
    <source>
        <dbReference type="PROSITE" id="PS51007"/>
    </source>
</evidence>
<evidence type="ECO:0000313" key="7">
    <source>
        <dbReference type="EMBL" id="TIC87120.1"/>
    </source>
</evidence>
<dbReference type="InterPro" id="IPR010389">
    <property type="entry name" value="Urate_ox_N"/>
</dbReference>
<feature type="transmembrane region" description="Helical" evidence="5">
    <location>
        <begin position="253"/>
        <end position="270"/>
    </location>
</feature>
<dbReference type="GO" id="GO:0009055">
    <property type="term" value="F:electron transfer activity"/>
    <property type="evidence" value="ECO:0007669"/>
    <property type="project" value="InterPro"/>
</dbReference>
<gene>
    <name evidence="7" type="ORF">E5K04_01500</name>
</gene>
<dbReference type="EMBL" id="STGJ01000001">
    <property type="protein sequence ID" value="TIC87120.1"/>
    <property type="molecule type" value="Genomic_DNA"/>
</dbReference>
<keyword evidence="1 4" id="KW-0349">Heme</keyword>
<protein>
    <recommendedName>
        <fullName evidence="6">Cytochrome c domain-containing protein</fullName>
    </recommendedName>
</protein>
<dbReference type="SUPFAM" id="SSF46626">
    <property type="entry name" value="Cytochrome c"/>
    <property type="match status" value="1"/>
</dbReference>
<keyword evidence="5" id="KW-1133">Transmembrane helix</keyword>
<feature type="transmembrane region" description="Helical" evidence="5">
    <location>
        <begin position="229"/>
        <end position="247"/>
    </location>
</feature>
<name>A0A4T0V5T1_9NEIS</name>
<keyword evidence="3 4" id="KW-0408">Iron</keyword>
<sequence length="399" mass="43597">MDGYWLDWAGLLLRWLHVVAAIAWIGASFYFVWLDNHLTPPQSPALQAKGVSGELWAIHGGGFYNPQKYRLAPPVLPEKLHWFRWEAYTTWLSGMALLAALYFVRPGYLVDPAVAALPQREAILLALGGMLLGTLLYEAVCRLLAGRGGLQAIVPAGLVGAISFSFSQVFAARAAFLLTGATLACWMAWNVLWVIIPGQRRMVAAMAARQEPAAEDGLRGKQRSVHNNYLALPVVLAMISNHYAFLYQQAQSWLVLCGLMSAGVLIRHFFNRRHHGVSDWRLPAGACLLLALLAWRVAPEPVSAPSPVSEGDAVRVQRVLAERCVSCHAARPTQAGFSSPPAGLRLDDQGAIAANAARIHQQVVLSRTMPLANLTQMTEEERQLIARWFGAQAGAEGGR</sequence>
<dbReference type="Proteomes" id="UP000308891">
    <property type="component" value="Unassembled WGS sequence"/>
</dbReference>
<feature type="transmembrane region" description="Helical" evidence="5">
    <location>
        <begin position="85"/>
        <end position="103"/>
    </location>
</feature>
<organism evidence="7 8">
    <name type="scientific">Crenobacter intestini</name>
    <dbReference type="NCBI Taxonomy" id="2563443"/>
    <lineage>
        <taxon>Bacteria</taxon>
        <taxon>Pseudomonadati</taxon>
        <taxon>Pseudomonadota</taxon>
        <taxon>Betaproteobacteria</taxon>
        <taxon>Neisseriales</taxon>
        <taxon>Neisseriaceae</taxon>
        <taxon>Crenobacter</taxon>
    </lineage>
</organism>
<evidence type="ECO:0000256" key="2">
    <source>
        <dbReference type="ARBA" id="ARBA00022723"/>
    </source>
</evidence>
<evidence type="ECO:0000256" key="1">
    <source>
        <dbReference type="ARBA" id="ARBA00022617"/>
    </source>
</evidence>
<feature type="transmembrane region" description="Helical" evidence="5">
    <location>
        <begin position="12"/>
        <end position="33"/>
    </location>
</feature>
<dbReference type="GO" id="GO:0046872">
    <property type="term" value="F:metal ion binding"/>
    <property type="evidence" value="ECO:0007669"/>
    <property type="project" value="UniProtKB-KW"/>
</dbReference>
<feature type="transmembrane region" description="Helical" evidence="5">
    <location>
        <begin position="176"/>
        <end position="196"/>
    </location>
</feature>
<dbReference type="OrthoDB" id="9787495at2"/>
<keyword evidence="2 4" id="KW-0479">Metal-binding</keyword>
<dbReference type="RefSeq" id="WP_136551131.1">
    <property type="nucleotide sequence ID" value="NZ_STGJ01000001.1"/>
</dbReference>
<keyword evidence="5" id="KW-0472">Membrane</keyword>
<evidence type="ECO:0000313" key="8">
    <source>
        <dbReference type="Proteomes" id="UP000308891"/>
    </source>
</evidence>
<dbReference type="AlphaFoldDB" id="A0A4T0V5T1"/>
<evidence type="ECO:0000256" key="4">
    <source>
        <dbReference type="PROSITE-ProRule" id="PRU00433"/>
    </source>
</evidence>
<dbReference type="Pfam" id="PF06181">
    <property type="entry name" value="Urate_ox_N"/>
    <property type="match status" value="1"/>
</dbReference>
<dbReference type="GO" id="GO:0020037">
    <property type="term" value="F:heme binding"/>
    <property type="evidence" value="ECO:0007669"/>
    <property type="project" value="InterPro"/>
</dbReference>
<dbReference type="PROSITE" id="PS51007">
    <property type="entry name" value="CYTC"/>
    <property type="match status" value="1"/>
</dbReference>
<comment type="caution">
    <text evidence="7">The sequence shown here is derived from an EMBL/GenBank/DDBJ whole genome shotgun (WGS) entry which is preliminary data.</text>
</comment>
<dbReference type="InterPro" id="IPR009056">
    <property type="entry name" value="Cyt_c-like_dom"/>
</dbReference>